<dbReference type="EMBL" id="SNSC02000014">
    <property type="protein sequence ID" value="TID18392.1"/>
    <property type="molecule type" value="Genomic_DNA"/>
</dbReference>
<reference evidence="2 3" key="1">
    <citation type="submission" date="2019-04" db="EMBL/GenBank/DDBJ databases">
        <title>High contiguity whole genome sequence and gene annotation resource for two Venturia nashicola isolates.</title>
        <authorList>
            <person name="Prokchorchik M."/>
            <person name="Won K."/>
            <person name="Lee Y."/>
            <person name="Choi E.D."/>
            <person name="Segonzac C."/>
            <person name="Sohn K.H."/>
        </authorList>
    </citation>
    <scope>NUCLEOTIDE SEQUENCE [LARGE SCALE GENOMIC DNA]</scope>
    <source>
        <strain evidence="2 3">PRI2</strain>
    </source>
</reference>
<accession>A0A4Z1NUY5</accession>
<sequence>MIASIEPISPRSSIEGLEDSYGQAILLFTPSFAQSLAYDPQFLSTVLNRLLEKLPDFYTHGPGSKSLQVAVAVVDRLPRRSARSGLKPTMSDHGSEGLSYLVSAIPELDVTGDTDALTRSNVDETKTLSVLIGDAQGSRVIETQESETSTVPANTENDEVSKKYKIEVQVPLASTVFQTGQPSMLSLSSWAWNNAGHRFILEQKSTESPSHVSFKFPFLYASVVTMPLIPLTPPRKIIAGMGNVIRQIERDTEHITASQELEPAVSSYFIAKDVPPSAVNVWALVIPENLYLELESEIHTEKHYEWLRMGLNSKSAQDLHEIWQRAFAFAPHRWFDLLHRGARLHRVLSGGGGWGKKAGLISLDPDSEFRNASSAELGGALADSDLFETQEGMLGNAAKVGDLVQFYICPSNTTAHSPPNLNADLPPKLKQGMRLEIGTIPSTIDTMPFAEELKDGEGALPLGSVQRDLFGLLSEKGVSFANLNLDADQSWSTPSPTKISVPFSRILCRGSTRDQLFTSLQAEEVAKNTSKSTMAQSSPEAIGSGGAIAAGHPVSANRYWAYPNDADMQIDHLADQTWTSKCAAEGFTQRNHSQSDRYPPHHCDTRSPGQYLANAPT</sequence>
<feature type="region of interest" description="Disordered" evidence="1">
    <location>
        <begin position="589"/>
        <end position="617"/>
    </location>
</feature>
<evidence type="ECO:0000313" key="3">
    <source>
        <dbReference type="Proteomes" id="UP000298493"/>
    </source>
</evidence>
<name>A0A4Z1NUY5_9PEZI</name>
<organism evidence="2 3">
    <name type="scientific">Venturia nashicola</name>
    <dbReference type="NCBI Taxonomy" id="86259"/>
    <lineage>
        <taxon>Eukaryota</taxon>
        <taxon>Fungi</taxon>
        <taxon>Dikarya</taxon>
        <taxon>Ascomycota</taxon>
        <taxon>Pezizomycotina</taxon>
        <taxon>Dothideomycetes</taxon>
        <taxon>Pleosporomycetidae</taxon>
        <taxon>Venturiales</taxon>
        <taxon>Venturiaceae</taxon>
        <taxon>Venturia</taxon>
    </lineage>
</organism>
<dbReference type="Proteomes" id="UP000298493">
    <property type="component" value="Unassembled WGS sequence"/>
</dbReference>
<proteinExistence type="predicted"/>
<dbReference type="AlphaFoldDB" id="A0A4Z1NUY5"/>
<keyword evidence="3" id="KW-1185">Reference proteome</keyword>
<evidence type="ECO:0000313" key="2">
    <source>
        <dbReference type="EMBL" id="TID18392.1"/>
    </source>
</evidence>
<feature type="region of interest" description="Disordered" evidence="1">
    <location>
        <begin position="527"/>
        <end position="546"/>
    </location>
</feature>
<evidence type="ECO:0000256" key="1">
    <source>
        <dbReference type="SAM" id="MobiDB-lite"/>
    </source>
</evidence>
<protein>
    <submittedName>
        <fullName evidence="2">Uncharacterized protein</fullName>
    </submittedName>
</protein>
<dbReference type="STRING" id="86259.A0A4Z1NUY5"/>
<feature type="compositionally biased region" description="Basic and acidic residues" evidence="1">
    <location>
        <begin position="593"/>
        <end position="605"/>
    </location>
</feature>
<feature type="compositionally biased region" description="Polar residues" evidence="1">
    <location>
        <begin position="527"/>
        <end position="539"/>
    </location>
</feature>
<gene>
    <name evidence="2" type="ORF">E6O75_ATG06468</name>
</gene>
<comment type="caution">
    <text evidence="2">The sequence shown here is derived from an EMBL/GenBank/DDBJ whole genome shotgun (WGS) entry which is preliminary data.</text>
</comment>